<gene>
    <name evidence="2" type="ORF">ElyMa_000924900</name>
</gene>
<dbReference type="Gene3D" id="2.40.70.10">
    <property type="entry name" value="Acid Proteases"/>
    <property type="match status" value="1"/>
</dbReference>
<evidence type="ECO:0000256" key="1">
    <source>
        <dbReference type="SAM" id="MobiDB-lite"/>
    </source>
</evidence>
<feature type="compositionally biased region" description="Basic residues" evidence="1">
    <location>
        <begin position="1"/>
        <end position="10"/>
    </location>
</feature>
<dbReference type="InterPro" id="IPR021109">
    <property type="entry name" value="Peptidase_aspartic_dom_sf"/>
</dbReference>
<keyword evidence="3" id="KW-1185">Reference proteome</keyword>
<name>A0AAV4HAD5_9GAST</name>
<dbReference type="PROSITE" id="PS00141">
    <property type="entry name" value="ASP_PROTEASE"/>
    <property type="match status" value="1"/>
</dbReference>
<proteinExistence type="predicted"/>
<dbReference type="GO" id="GO:0004190">
    <property type="term" value="F:aspartic-type endopeptidase activity"/>
    <property type="evidence" value="ECO:0007669"/>
    <property type="project" value="InterPro"/>
</dbReference>
<evidence type="ECO:0000313" key="3">
    <source>
        <dbReference type="Proteomes" id="UP000762676"/>
    </source>
</evidence>
<dbReference type="GO" id="GO:0006508">
    <property type="term" value="P:proteolysis"/>
    <property type="evidence" value="ECO:0007669"/>
    <property type="project" value="InterPro"/>
</dbReference>
<dbReference type="Proteomes" id="UP000762676">
    <property type="component" value="Unassembled WGS sequence"/>
</dbReference>
<reference evidence="2 3" key="1">
    <citation type="journal article" date="2021" name="Elife">
        <title>Chloroplast acquisition without the gene transfer in kleptoplastic sea slugs, Plakobranchus ocellatus.</title>
        <authorList>
            <person name="Maeda T."/>
            <person name="Takahashi S."/>
            <person name="Yoshida T."/>
            <person name="Shimamura S."/>
            <person name="Takaki Y."/>
            <person name="Nagai Y."/>
            <person name="Toyoda A."/>
            <person name="Suzuki Y."/>
            <person name="Arimoto A."/>
            <person name="Ishii H."/>
            <person name="Satoh N."/>
            <person name="Nishiyama T."/>
            <person name="Hasebe M."/>
            <person name="Maruyama T."/>
            <person name="Minagawa J."/>
            <person name="Obokata J."/>
            <person name="Shigenobu S."/>
        </authorList>
    </citation>
    <scope>NUCLEOTIDE SEQUENCE [LARGE SCALE GENOMIC DNA]</scope>
</reference>
<comment type="caution">
    <text evidence="2">The sequence shown here is derived from an EMBL/GenBank/DDBJ whole genome shotgun (WGS) entry which is preliminary data.</text>
</comment>
<accession>A0AAV4HAD5</accession>
<dbReference type="AlphaFoldDB" id="A0AAV4HAD5"/>
<dbReference type="EMBL" id="BMAT01001888">
    <property type="protein sequence ID" value="GFR94684.1"/>
    <property type="molecule type" value="Genomic_DNA"/>
</dbReference>
<protein>
    <submittedName>
        <fullName evidence="2">Gamma-glutamyl phosphate reductase</fullName>
    </submittedName>
</protein>
<dbReference type="SUPFAM" id="SSF50630">
    <property type="entry name" value="Acid proteases"/>
    <property type="match status" value="1"/>
</dbReference>
<dbReference type="InterPro" id="IPR001969">
    <property type="entry name" value="Aspartic_peptidase_AS"/>
</dbReference>
<sequence length="189" mass="21650">MRNSQKHRQEKSREGTKHVPSTTKQRGALRFISNLRQQQFKQSKTMACKNWGGIYPHQQSKLCPARGKICTVSKNPNHFARVCRSKLKTESVRQIEDNRHNESSSEDIFSVKSNKRVPTATIRLNNQTVTCVVDTGASVNIITKQTFDRFRKKPVLSPSSTAILTTIQNRNFLSWVALQQIPPTKRIKF</sequence>
<feature type="region of interest" description="Disordered" evidence="1">
    <location>
        <begin position="1"/>
        <end position="26"/>
    </location>
</feature>
<evidence type="ECO:0000313" key="2">
    <source>
        <dbReference type="EMBL" id="GFR94684.1"/>
    </source>
</evidence>
<organism evidence="2 3">
    <name type="scientific">Elysia marginata</name>
    <dbReference type="NCBI Taxonomy" id="1093978"/>
    <lineage>
        <taxon>Eukaryota</taxon>
        <taxon>Metazoa</taxon>
        <taxon>Spiralia</taxon>
        <taxon>Lophotrochozoa</taxon>
        <taxon>Mollusca</taxon>
        <taxon>Gastropoda</taxon>
        <taxon>Heterobranchia</taxon>
        <taxon>Euthyneura</taxon>
        <taxon>Panpulmonata</taxon>
        <taxon>Sacoglossa</taxon>
        <taxon>Placobranchoidea</taxon>
        <taxon>Plakobranchidae</taxon>
        <taxon>Elysia</taxon>
    </lineage>
</organism>